<evidence type="ECO:0000256" key="8">
    <source>
        <dbReference type="ARBA" id="ARBA00022776"/>
    </source>
</evidence>
<gene>
    <name evidence="12" type="primary">BRN1</name>
    <name evidence="12" type="ORF">MHBO_002988</name>
</gene>
<evidence type="ECO:0000256" key="7">
    <source>
        <dbReference type="ARBA" id="ARBA00022618"/>
    </source>
</evidence>
<dbReference type="Proteomes" id="UP001439008">
    <property type="component" value="Unassembled WGS sequence"/>
</dbReference>
<evidence type="ECO:0000313" key="13">
    <source>
        <dbReference type="Proteomes" id="UP001439008"/>
    </source>
</evidence>
<evidence type="ECO:0000256" key="11">
    <source>
        <dbReference type="SAM" id="MobiDB-lite"/>
    </source>
</evidence>
<evidence type="ECO:0000256" key="4">
    <source>
        <dbReference type="ARBA" id="ARBA00016065"/>
    </source>
</evidence>
<feature type="compositionally biased region" description="Acidic residues" evidence="11">
    <location>
        <begin position="30"/>
        <end position="43"/>
    </location>
</feature>
<feature type="non-terminal residue" evidence="12">
    <location>
        <position position="1"/>
    </location>
</feature>
<comment type="caution">
    <text evidence="12">The sequence shown here is derived from an EMBL/GenBank/DDBJ whole genome shotgun (WGS) entry which is preliminary data.</text>
</comment>
<dbReference type="Pfam" id="PF05786">
    <property type="entry name" value="Cnd2"/>
    <property type="match status" value="1"/>
</dbReference>
<keyword evidence="7" id="KW-0132">Cell division</keyword>
<protein>
    <recommendedName>
        <fullName evidence="4">Condensin complex subunit 2</fullName>
    </recommendedName>
</protein>
<keyword evidence="13" id="KW-1185">Reference proteome</keyword>
<evidence type="ECO:0000256" key="10">
    <source>
        <dbReference type="ARBA" id="ARBA00023306"/>
    </source>
</evidence>
<dbReference type="PANTHER" id="PTHR13108">
    <property type="entry name" value="CONDENSIN COMPLEX SUBUNIT 2"/>
    <property type="match status" value="1"/>
</dbReference>
<evidence type="ECO:0000256" key="1">
    <source>
        <dbReference type="ARBA" id="ARBA00004286"/>
    </source>
</evidence>
<keyword evidence="5" id="KW-0158">Chromosome</keyword>
<keyword evidence="9" id="KW-0226">DNA condensation</keyword>
<feature type="region of interest" description="Disordered" evidence="11">
    <location>
        <begin position="103"/>
        <end position="141"/>
    </location>
</feature>
<accession>A0ABV2AP51</accession>
<feature type="region of interest" description="Disordered" evidence="11">
    <location>
        <begin position="30"/>
        <end position="53"/>
    </location>
</feature>
<evidence type="ECO:0000313" key="12">
    <source>
        <dbReference type="EMBL" id="MES1921454.1"/>
    </source>
</evidence>
<comment type="similarity">
    <text evidence="3">Belongs to the CND2 (condensin subunit 2) family.</text>
</comment>
<keyword evidence="10" id="KW-0131">Cell cycle</keyword>
<feature type="compositionally biased region" description="Basic and acidic residues" evidence="11">
    <location>
        <begin position="120"/>
        <end position="140"/>
    </location>
</feature>
<evidence type="ECO:0000256" key="9">
    <source>
        <dbReference type="ARBA" id="ARBA00023067"/>
    </source>
</evidence>
<sequence>DEPLLQEDSSVRWYNYDNPNDRRYIAEIDQDDNFAPDDSEGDFEPNNSDPLSQSQFENLLSEQSSTFNQQNRSFFQVDVQQLKSNLWRSLKAIEETKAFDENNVNEKMANSEEDSNLSDKNLDKNKNLSDQNLDKNKKLSDQNLGGKKISFKESVSLMKKRNKSMESVSVQYCFVCLLHLANENGLELKTPSLEDDFTVELQ</sequence>
<proteinExistence type="inferred from homology"/>
<name>A0ABV2AP51_9EUKA</name>
<dbReference type="InterPro" id="IPR022816">
    <property type="entry name" value="Condensin_barren_su2"/>
</dbReference>
<organism evidence="12 13">
    <name type="scientific">Bonamia ostreae</name>
    <dbReference type="NCBI Taxonomy" id="126728"/>
    <lineage>
        <taxon>Eukaryota</taxon>
        <taxon>Sar</taxon>
        <taxon>Rhizaria</taxon>
        <taxon>Endomyxa</taxon>
        <taxon>Ascetosporea</taxon>
        <taxon>Haplosporida</taxon>
        <taxon>Bonamia</taxon>
    </lineage>
</organism>
<reference evidence="12 13" key="1">
    <citation type="journal article" date="2024" name="BMC Biol.">
        <title>Comparative genomics of Ascetosporea gives new insight into the evolutionary basis for animal parasitism in Rhizaria.</title>
        <authorList>
            <person name="Hiltunen Thoren M."/>
            <person name="Onut-Brannstrom I."/>
            <person name="Alfjorden A."/>
            <person name="Peckova H."/>
            <person name="Swords F."/>
            <person name="Hooper C."/>
            <person name="Holzer A.S."/>
            <person name="Bass D."/>
            <person name="Burki F."/>
        </authorList>
    </citation>
    <scope>NUCLEOTIDE SEQUENCE [LARGE SCALE GENOMIC DNA]</scope>
    <source>
        <strain evidence="12">20-A016</strain>
    </source>
</reference>
<comment type="subcellular location">
    <subcellularLocation>
        <location evidence="1">Chromosome</location>
    </subcellularLocation>
    <subcellularLocation>
        <location evidence="2">Cytoplasm</location>
    </subcellularLocation>
</comment>
<keyword evidence="6" id="KW-0963">Cytoplasm</keyword>
<dbReference type="PANTHER" id="PTHR13108:SF9">
    <property type="entry name" value="CONDENSIN COMPLEX SUBUNIT 2"/>
    <property type="match status" value="1"/>
</dbReference>
<evidence type="ECO:0000256" key="3">
    <source>
        <dbReference type="ARBA" id="ARBA00009471"/>
    </source>
</evidence>
<keyword evidence="8" id="KW-0498">Mitosis</keyword>
<evidence type="ECO:0000256" key="2">
    <source>
        <dbReference type="ARBA" id="ARBA00004496"/>
    </source>
</evidence>
<evidence type="ECO:0000256" key="5">
    <source>
        <dbReference type="ARBA" id="ARBA00022454"/>
    </source>
</evidence>
<dbReference type="EMBL" id="JBDODL010001363">
    <property type="protein sequence ID" value="MES1921454.1"/>
    <property type="molecule type" value="Genomic_DNA"/>
</dbReference>
<evidence type="ECO:0000256" key="6">
    <source>
        <dbReference type="ARBA" id="ARBA00022490"/>
    </source>
</evidence>